<reference evidence="2 3" key="1">
    <citation type="journal article" date="2020" name="Mol. Plant">
        <title>The Chromosome-Based Rubber Tree Genome Provides New Insights into Spurge Genome Evolution and Rubber Biosynthesis.</title>
        <authorList>
            <person name="Liu J."/>
            <person name="Shi C."/>
            <person name="Shi C.C."/>
            <person name="Li W."/>
            <person name="Zhang Q.J."/>
            <person name="Zhang Y."/>
            <person name="Li K."/>
            <person name="Lu H.F."/>
            <person name="Shi C."/>
            <person name="Zhu S.T."/>
            <person name="Xiao Z.Y."/>
            <person name="Nan H."/>
            <person name="Yue Y."/>
            <person name="Zhu X.G."/>
            <person name="Wu Y."/>
            <person name="Hong X.N."/>
            <person name="Fan G.Y."/>
            <person name="Tong Y."/>
            <person name="Zhang D."/>
            <person name="Mao C.L."/>
            <person name="Liu Y.L."/>
            <person name="Hao S.J."/>
            <person name="Liu W.Q."/>
            <person name="Lv M.Q."/>
            <person name="Zhang H.B."/>
            <person name="Liu Y."/>
            <person name="Hu-Tang G.R."/>
            <person name="Wang J.P."/>
            <person name="Wang J.H."/>
            <person name="Sun Y.H."/>
            <person name="Ni S.B."/>
            <person name="Chen W.B."/>
            <person name="Zhang X.C."/>
            <person name="Jiao Y.N."/>
            <person name="Eichler E.E."/>
            <person name="Li G.H."/>
            <person name="Liu X."/>
            <person name="Gao L.Z."/>
        </authorList>
    </citation>
    <scope>NUCLEOTIDE SEQUENCE [LARGE SCALE GENOMIC DNA]</scope>
    <source>
        <strain evidence="3">cv. GT1</strain>
        <tissue evidence="2">Leaf</tissue>
    </source>
</reference>
<dbReference type="Proteomes" id="UP000467840">
    <property type="component" value="Chromosome 7"/>
</dbReference>
<dbReference type="PANTHER" id="PTHR31896">
    <property type="entry name" value="FAMILY REGULATORY PROTEIN, PUTATIVE (AFU_ORTHOLOGUE AFUA_3G14730)-RELATED"/>
    <property type="match status" value="1"/>
</dbReference>
<evidence type="ECO:0000313" key="3">
    <source>
        <dbReference type="Proteomes" id="UP000467840"/>
    </source>
</evidence>
<protein>
    <recommendedName>
        <fullName evidence="4">Acetyltransferase</fullName>
    </recommendedName>
</protein>
<dbReference type="GO" id="GO:0016740">
    <property type="term" value="F:transferase activity"/>
    <property type="evidence" value="ECO:0007669"/>
    <property type="project" value="UniProtKB-KW"/>
</dbReference>
<accession>A0A6A6L4S5</accession>
<dbReference type="InterPro" id="IPR051283">
    <property type="entry name" value="Sec_Metabolite_Acyltrans"/>
</dbReference>
<sequence length="332" mass="37309">MASRLAIEEHDDETASFFIECNNAGIQFVHAVADDITISDILEPIYVPPFVHSFFPLNGVRNYEGVSKPLLAVQVTELVDGIFIACTMNHSVSDGTTFWNFFNSWSEISRNNSDRTSKPPVIEHWFRSHCTIRLPLSIFRTENGIIRTSPSFQERVFHFSKEKIAGLKAQANAEAGCEKISSLQSVLAHLWLSVIRNRQLIDPNQETNFHLMVGIRSRLQPPLPGEYFGNAVQGVTVTLKAREIIKQGLGYTALEMNRMVNTYTEDKVRKVLESSIQQPKILKMDGVPQDDLAASSSPRFNVYENDFGWGKPIAVRSGPGTSLCEDNRFSRS</sequence>
<dbReference type="EMBL" id="JAAGAX010000013">
    <property type="protein sequence ID" value="KAF2295288.1"/>
    <property type="molecule type" value="Genomic_DNA"/>
</dbReference>
<comment type="caution">
    <text evidence="2">The sequence shown here is derived from an EMBL/GenBank/DDBJ whole genome shotgun (WGS) entry which is preliminary data.</text>
</comment>
<gene>
    <name evidence="2" type="ORF">GH714_032466</name>
</gene>
<dbReference type="Gene3D" id="3.30.559.10">
    <property type="entry name" value="Chloramphenicol acetyltransferase-like domain"/>
    <property type="match status" value="2"/>
</dbReference>
<keyword evidence="3" id="KW-1185">Reference proteome</keyword>
<proteinExistence type="predicted"/>
<name>A0A6A6L4S5_HEVBR</name>
<dbReference type="AlphaFoldDB" id="A0A6A6L4S5"/>
<dbReference type="PANTHER" id="PTHR31896:SF43">
    <property type="entry name" value="PROTEIN ENHANCED PSEUDOMONAS SUSCEPTIBILITY 1"/>
    <property type="match status" value="1"/>
</dbReference>
<dbReference type="InterPro" id="IPR023213">
    <property type="entry name" value="CAT-like_dom_sf"/>
</dbReference>
<evidence type="ECO:0008006" key="4">
    <source>
        <dbReference type="Google" id="ProtNLM"/>
    </source>
</evidence>
<keyword evidence="1" id="KW-0808">Transferase</keyword>
<evidence type="ECO:0000256" key="1">
    <source>
        <dbReference type="ARBA" id="ARBA00022679"/>
    </source>
</evidence>
<organism evidence="2 3">
    <name type="scientific">Hevea brasiliensis</name>
    <name type="common">Para rubber tree</name>
    <name type="synonym">Siphonia brasiliensis</name>
    <dbReference type="NCBI Taxonomy" id="3981"/>
    <lineage>
        <taxon>Eukaryota</taxon>
        <taxon>Viridiplantae</taxon>
        <taxon>Streptophyta</taxon>
        <taxon>Embryophyta</taxon>
        <taxon>Tracheophyta</taxon>
        <taxon>Spermatophyta</taxon>
        <taxon>Magnoliopsida</taxon>
        <taxon>eudicotyledons</taxon>
        <taxon>Gunneridae</taxon>
        <taxon>Pentapetalae</taxon>
        <taxon>rosids</taxon>
        <taxon>fabids</taxon>
        <taxon>Malpighiales</taxon>
        <taxon>Euphorbiaceae</taxon>
        <taxon>Crotonoideae</taxon>
        <taxon>Micrandreae</taxon>
        <taxon>Hevea</taxon>
    </lineage>
</organism>
<dbReference type="Pfam" id="PF02458">
    <property type="entry name" value="Transferase"/>
    <property type="match status" value="1"/>
</dbReference>
<evidence type="ECO:0000313" key="2">
    <source>
        <dbReference type="EMBL" id="KAF2295288.1"/>
    </source>
</evidence>